<gene>
    <name evidence="1" type="ORF">COX08_00315</name>
</gene>
<dbReference type="AlphaFoldDB" id="A0A2H0B787"/>
<dbReference type="EMBL" id="PCSR01000007">
    <property type="protein sequence ID" value="PIP53553.1"/>
    <property type="molecule type" value="Genomic_DNA"/>
</dbReference>
<reference evidence="1 2" key="1">
    <citation type="submission" date="2017-09" db="EMBL/GenBank/DDBJ databases">
        <title>Depth-based differentiation of microbial function through sediment-hosted aquifers and enrichment of novel symbionts in the deep terrestrial subsurface.</title>
        <authorList>
            <person name="Probst A.J."/>
            <person name="Ladd B."/>
            <person name="Jarett J.K."/>
            <person name="Geller-Mcgrath D.E."/>
            <person name="Sieber C.M."/>
            <person name="Emerson J.B."/>
            <person name="Anantharaman K."/>
            <person name="Thomas B.C."/>
            <person name="Malmstrom R."/>
            <person name="Stieglmeier M."/>
            <person name="Klingl A."/>
            <person name="Woyke T."/>
            <person name="Ryan C.M."/>
            <person name="Banfield J.F."/>
        </authorList>
    </citation>
    <scope>NUCLEOTIDE SEQUENCE [LARGE SCALE GENOMIC DNA]</scope>
    <source>
        <strain evidence="1">CG23_combo_of_CG06-09_8_20_14_all_34_8</strain>
    </source>
</reference>
<sequence>AQKMIEASETKAKELGIAITTAVVDEHGTLVALSKMDGALLVSPQFAQSKAFTSAHLGVATSGLAEYAKEGNPYFGINTMMNGIFTPIAGGLPVKSDNKVIGGIGVGGSMDPKQDEMCAQAGLDV</sequence>
<comment type="caution">
    <text evidence="1">The sequence shown here is derived from an EMBL/GenBank/DDBJ whole genome shotgun (WGS) entry which is preliminary data.</text>
</comment>
<dbReference type="InterPro" id="IPR038084">
    <property type="entry name" value="PduO/GlcC-like_sf"/>
</dbReference>
<evidence type="ECO:0000313" key="2">
    <source>
        <dbReference type="Proteomes" id="UP000229459"/>
    </source>
</evidence>
<dbReference type="PANTHER" id="PTHR34309">
    <property type="entry name" value="SLR1406 PROTEIN"/>
    <property type="match status" value="1"/>
</dbReference>
<dbReference type="SUPFAM" id="SSF143744">
    <property type="entry name" value="GlcG-like"/>
    <property type="match status" value="1"/>
</dbReference>
<dbReference type="Gene3D" id="3.30.450.150">
    <property type="entry name" value="Haem-degrading domain"/>
    <property type="match status" value="1"/>
</dbReference>
<protein>
    <submittedName>
        <fullName evidence="1">DNA polymerase III subunit delta</fullName>
    </submittedName>
</protein>
<proteinExistence type="predicted"/>
<evidence type="ECO:0000313" key="1">
    <source>
        <dbReference type="EMBL" id="PIP53553.1"/>
    </source>
</evidence>
<dbReference type="InterPro" id="IPR052517">
    <property type="entry name" value="GlcG_carb_metab_protein"/>
</dbReference>
<feature type="non-terminal residue" evidence="1">
    <location>
        <position position="1"/>
    </location>
</feature>
<dbReference type="InterPro" id="IPR005624">
    <property type="entry name" value="PduO/GlcC-like"/>
</dbReference>
<dbReference type="Proteomes" id="UP000229459">
    <property type="component" value="Unassembled WGS sequence"/>
</dbReference>
<dbReference type="PANTHER" id="PTHR34309:SF1">
    <property type="entry name" value="PROTEIN GLCG"/>
    <property type="match status" value="1"/>
</dbReference>
<accession>A0A2H0B787</accession>
<name>A0A2H0B787_9BACT</name>
<organism evidence="1 2">
    <name type="scientific">Candidatus Beckwithbacteria bacterium CG23_combo_of_CG06-09_8_20_14_all_34_8</name>
    <dbReference type="NCBI Taxonomy" id="1974497"/>
    <lineage>
        <taxon>Bacteria</taxon>
        <taxon>Candidatus Beckwithiibacteriota</taxon>
    </lineage>
</organism>
<dbReference type="Pfam" id="PF03928">
    <property type="entry name" value="HbpS-like"/>
    <property type="match status" value="1"/>
</dbReference>